<protein>
    <recommendedName>
        <fullName evidence="2">SANT domain-containing protein</fullName>
    </recommendedName>
</protein>
<name>A0A8H8DGH6_9FUNG</name>
<dbReference type="PROSITE" id="PS51293">
    <property type="entry name" value="SANT"/>
    <property type="match status" value="1"/>
</dbReference>
<feature type="non-terminal residue" evidence="3">
    <location>
        <position position="469"/>
    </location>
</feature>
<dbReference type="PANTHER" id="PTHR13992">
    <property type="entry name" value="NUCLEAR RECEPTOR CO-REPRESSOR RELATED NCOR"/>
    <property type="match status" value="1"/>
</dbReference>
<dbReference type="PANTHER" id="PTHR13992:SF39">
    <property type="entry name" value="SMRTER, ISOFORM G"/>
    <property type="match status" value="1"/>
</dbReference>
<dbReference type="InterPro" id="IPR017884">
    <property type="entry name" value="SANT_dom"/>
</dbReference>
<dbReference type="InterPro" id="IPR009057">
    <property type="entry name" value="Homeodomain-like_sf"/>
</dbReference>
<feature type="domain" description="SANT" evidence="2">
    <location>
        <begin position="334"/>
        <end position="385"/>
    </location>
</feature>
<dbReference type="AlphaFoldDB" id="A0A8H8DGH6"/>
<sequence>AGTAEEASRLQPKDGGLGTTFVHSGPDFVDANSVQQVRETLMDLSGELAVDDVEQLLTGETGSLLPVESVSGAASPVVNAGNYDDDAVGFAGLTEDDGYTAENFDDAEGIPDFCDLILEANLSNASRAHSAIRPLPMFPDSDFWTEADSSSDEDRRWTVARYLYEEKLQVKEKEAKLVERYEELHKAWLAKTRILDKHIKTPRGKKTPGLSLDHLLNTPGSDGGAAFGSGAGAVAGGAPRVGAPPEVLVASVTTRANRRSERNLVSGDYVSSEVDMQQILDMLKEQDVRDPNIRASKTSANVPPMISNTRERESKYDDRTRLVAVPFDVYHVGSSPDEWSEEEKLLFIRQYLLHPKQFGKIAREVKTKTASQCVLFYYREKKVFDFKKLQNSKDKKRKRRPAASTSGGAGGPGAAARPKDTQDSEPAKAKEGEPDKEAPPRRKDQAAEAKSRQAKDVSEPPGSKPEPPA</sequence>
<dbReference type="CDD" id="cd00167">
    <property type="entry name" value="SANT"/>
    <property type="match status" value="1"/>
</dbReference>
<dbReference type="GO" id="GO:0006357">
    <property type="term" value="P:regulation of transcription by RNA polymerase II"/>
    <property type="evidence" value="ECO:0007669"/>
    <property type="project" value="TreeGrafter"/>
</dbReference>
<dbReference type="GO" id="GO:0034967">
    <property type="term" value="C:Set3 complex"/>
    <property type="evidence" value="ECO:0007669"/>
    <property type="project" value="TreeGrafter"/>
</dbReference>
<dbReference type="Pfam" id="PF00249">
    <property type="entry name" value="Myb_DNA-binding"/>
    <property type="match status" value="1"/>
</dbReference>
<evidence type="ECO:0000313" key="4">
    <source>
        <dbReference type="Proteomes" id="UP000673691"/>
    </source>
</evidence>
<dbReference type="SUPFAM" id="SSF46689">
    <property type="entry name" value="Homeodomain-like"/>
    <property type="match status" value="1"/>
</dbReference>
<feature type="non-terminal residue" evidence="3">
    <location>
        <position position="1"/>
    </location>
</feature>
<feature type="compositionally biased region" description="Basic and acidic residues" evidence="1">
    <location>
        <begin position="417"/>
        <end position="458"/>
    </location>
</feature>
<evidence type="ECO:0000259" key="2">
    <source>
        <dbReference type="PROSITE" id="PS51293"/>
    </source>
</evidence>
<organism evidence="3 4">
    <name type="scientific">Olpidium bornovanus</name>
    <dbReference type="NCBI Taxonomy" id="278681"/>
    <lineage>
        <taxon>Eukaryota</taxon>
        <taxon>Fungi</taxon>
        <taxon>Fungi incertae sedis</taxon>
        <taxon>Olpidiomycota</taxon>
        <taxon>Olpidiomycotina</taxon>
        <taxon>Olpidiomycetes</taxon>
        <taxon>Olpidiales</taxon>
        <taxon>Olpidiaceae</taxon>
        <taxon>Olpidium</taxon>
    </lineage>
</organism>
<accession>A0A8H8DGH6</accession>
<dbReference type="EMBL" id="JAEFCI010010715">
    <property type="protein sequence ID" value="KAG5457057.1"/>
    <property type="molecule type" value="Genomic_DNA"/>
</dbReference>
<dbReference type="Gene3D" id="1.10.10.60">
    <property type="entry name" value="Homeodomain-like"/>
    <property type="match status" value="1"/>
</dbReference>
<feature type="region of interest" description="Disordered" evidence="1">
    <location>
        <begin position="389"/>
        <end position="469"/>
    </location>
</feature>
<proteinExistence type="predicted"/>
<reference evidence="3 4" key="1">
    <citation type="journal article" name="Sci. Rep.">
        <title>Genome-scale phylogenetic analyses confirm Olpidium as the closest living zoosporic fungus to the non-flagellated, terrestrial fungi.</title>
        <authorList>
            <person name="Chang Y."/>
            <person name="Rochon D."/>
            <person name="Sekimoto S."/>
            <person name="Wang Y."/>
            <person name="Chovatia M."/>
            <person name="Sandor L."/>
            <person name="Salamov A."/>
            <person name="Grigoriev I.V."/>
            <person name="Stajich J.E."/>
            <person name="Spatafora J.W."/>
        </authorList>
    </citation>
    <scope>NUCLEOTIDE SEQUENCE [LARGE SCALE GENOMIC DNA]</scope>
    <source>
        <strain evidence="3">S191</strain>
    </source>
</reference>
<dbReference type="SMART" id="SM00717">
    <property type="entry name" value="SANT"/>
    <property type="match status" value="1"/>
</dbReference>
<dbReference type="InterPro" id="IPR001005">
    <property type="entry name" value="SANT/Myb"/>
</dbReference>
<keyword evidence="4" id="KW-1185">Reference proteome</keyword>
<gene>
    <name evidence="3" type="ORF">BJ554DRAFT_3035</name>
</gene>
<dbReference type="OrthoDB" id="10258692at2759"/>
<dbReference type="Proteomes" id="UP000673691">
    <property type="component" value="Unassembled WGS sequence"/>
</dbReference>
<evidence type="ECO:0000313" key="3">
    <source>
        <dbReference type="EMBL" id="KAG5457057.1"/>
    </source>
</evidence>
<evidence type="ECO:0000256" key="1">
    <source>
        <dbReference type="SAM" id="MobiDB-lite"/>
    </source>
</evidence>
<dbReference type="InterPro" id="IPR051571">
    <property type="entry name" value="N-CoR_corepressor"/>
</dbReference>
<comment type="caution">
    <text evidence="3">The sequence shown here is derived from an EMBL/GenBank/DDBJ whole genome shotgun (WGS) entry which is preliminary data.</text>
</comment>